<feature type="compositionally biased region" description="Pro residues" evidence="1">
    <location>
        <begin position="74"/>
        <end position="84"/>
    </location>
</feature>
<dbReference type="PANTHER" id="PTHR31923:SF4">
    <property type="entry name" value="BSD DOMAIN-CONTAINING PROTEIN"/>
    <property type="match status" value="1"/>
</dbReference>
<feature type="compositionally biased region" description="Acidic residues" evidence="1">
    <location>
        <begin position="399"/>
        <end position="414"/>
    </location>
</feature>
<protein>
    <submittedName>
        <fullName evidence="3">BSD domain-containing protein</fullName>
    </submittedName>
</protein>
<keyword evidence="4" id="KW-1185">Reference proteome</keyword>
<dbReference type="Pfam" id="PF03909">
    <property type="entry name" value="BSD"/>
    <property type="match status" value="1"/>
</dbReference>
<evidence type="ECO:0000313" key="3">
    <source>
        <dbReference type="EMBL" id="KMZ65018.1"/>
    </source>
</evidence>
<dbReference type="InterPro" id="IPR035925">
    <property type="entry name" value="BSD_dom_sf"/>
</dbReference>
<comment type="caution">
    <text evidence="3">The sequence shown here is derived from an EMBL/GenBank/DDBJ whole genome shotgun (WGS) entry which is preliminary data.</text>
</comment>
<dbReference type="AlphaFoldDB" id="A0A0K9P7M5"/>
<evidence type="ECO:0000259" key="2">
    <source>
        <dbReference type="PROSITE" id="PS50858"/>
    </source>
</evidence>
<feature type="region of interest" description="Disordered" evidence="1">
    <location>
        <begin position="72"/>
        <end position="109"/>
    </location>
</feature>
<dbReference type="OMA" id="GTWLDFP"/>
<dbReference type="Gene3D" id="1.10.3970.10">
    <property type="entry name" value="BSD domain"/>
    <property type="match status" value="1"/>
</dbReference>
<evidence type="ECO:0000256" key="1">
    <source>
        <dbReference type="SAM" id="MobiDB-lite"/>
    </source>
</evidence>
<reference evidence="4" key="1">
    <citation type="journal article" date="2016" name="Nature">
        <title>The genome of the seagrass Zostera marina reveals angiosperm adaptation to the sea.</title>
        <authorList>
            <person name="Olsen J.L."/>
            <person name="Rouze P."/>
            <person name="Verhelst B."/>
            <person name="Lin Y.-C."/>
            <person name="Bayer T."/>
            <person name="Collen J."/>
            <person name="Dattolo E."/>
            <person name="De Paoli E."/>
            <person name="Dittami S."/>
            <person name="Maumus F."/>
            <person name="Michel G."/>
            <person name="Kersting A."/>
            <person name="Lauritano C."/>
            <person name="Lohaus R."/>
            <person name="Toepel M."/>
            <person name="Tonon T."/>
            <person name="Vanneste K."/>
            <person name="Amirebrahimi M."/>
            <person name="Brakel J."/>
            <person name="Bostroem C."/>
            <person name="Chovatia M."/>
            <person name="Grimwood J."/>
            <person name="Jenkins J.W."/>
            <person name="Jueterbock A."/>
            <person name="Mraz A."/>
            <person name="Stam W.T."/>
            <person name="Tice H."/>
            <person name="Bornberg-Bauer E."/>
            <person name="Green P.J."/>
            <person name="Pearson G.A."/>
            <person name="Procaccini G."/>
            <person name="Duarte C.M."/>
            <person name="Schmutz J."/>
            <person name="Reusch T.B.H."/>
            <person name="Van de Peer Y."/>
        </authorList>
    </citation>
    <scope>NUCLEOTIDE SEQUENCE [LARGE SCALE GENOMIC DNA]</scope>
    <source>
        <strain evidence="4">cv. Finnish</strain>
    </source>
</reference>
<dbReference type="Proteomes" id="UP000036987">
    <property type="component" value="Unassembled WGS sequence"/>
</dbReference>
<feature type="region of interest" description="Disordered" evidence="1">
    <location>
        <begin position="376"/>
        <end position="479"/>
    </location>
</feature>
<feature type="compositionally biased region" description="Acidic residues" evidence="1">
    <location>
        <begin position="466"/>
        <end position="479"/>
    </location>
</feature>
<dbReference type="PANTHER" id="PTHR31923">
    <property type="entry name" value="BSD DOMAIN-CONTAINING PROTEIN"/>
    <property type="match status" value="1"/>
</dbReference>
<evidence type="ECO:0000313" key="4">
    <source>
        <dbReference type="Proteomes" id="UP000036987"/>
    </source>
</evidence>
<feature type="compositionally biased region" description="Acidic residues" evidence="1">
    <location>
        <begin position="376"/>
        <end position="387"/>
    </location>
</feature>
<dbReference type="SUPFAM" id="SSF140383">
    <property type="entry name" value="BSD domain-like"/>
    <property type="match status" value="1"/>
</dbReference>
<dbReference type="InterPro" id="IPR005607">
    <property type="entry name" value="BSD_dom"/>
</dbReference>
<dbReference type="OrthoDB" id="2021158at2759"/>
<dbReference type="EMBL" id="LFYR01001077">
    <property type="protein sequence ID" value="KMZ65018.1"/>
    <property type="molecule type" value="Genomic_DNA"/>
</dbReference>
<sequence>MAWFARSLANTFIPDQDGDEDAATTTAVATTTGVKKMESGEASEIMSPRGVKEDLSEITKTLTRQLWGVASFLAPPPDSNPPSSLPARSDPYGSDNEVDEDTSDLPGIEGIRSDFAELGGRFRNRISSLSSNRAVSEISKIATSFLPFGAEEEEDGEEDWISSGSEAIGVTEEVLAFARNISMHPETWLDFPLLPEEEDSDDFDMSNAQQEHALAVEHLAPRLAALRIELCPRHMSEGCFWKIYFVLLHPRLNKDDAERLSTPQIVEARGMLLQKLQNQTKSESYNRKDSGTSSPVSGEQIIPTGFQESSVLKKMLFEEPARSISTDSETEKHSIITTEIKIVDKSVIKEEMPIQGTSSSTSSDTSKIPIQRFEDDGDDWLEDEGTEMDGSNVTHIPIGDEEDVSFSDLEDDDDKATPAPATSQKESKKIPDSNSKAKASKDWVELGKGSSKLPIKDEKNISSENESNEWLDVEDIDLV</sequence>
<feature type="domain" description="BSD" evidence="2">
    <location>
        <begin position="197"/>
        <end position="252"/>
    </location>
</feature>
<organism evidence="3 4">
    <name type="scientific">Zostera marina</name>
    <name type="common">Eelgrass</name>
    <dbReference type="NCBI Taxonomy" id="29655"/>
    <lineage>
        <taxon>Eukaryota</taxon>
        <taxon>Viridiplantae</taxon>
        <taxon>Streptophyta</taxon>
        <taxon>Embryophyta</taxon>
        <taxon>Tracheophyta</taxon>
        <taxon>Spermatophyta</taxon>
        <taxon>Magnoliopsida</taxon>
        <taxon>Liliopsida</taxon>
        <taxon>Zosteraceae</taxon>
        <taxon>Zostera</taxon>
    </lineage>
</organism>
<proteinExistence type="predicted"/>
<accession>A0A0K9P7M5</accession>
<dbReference type="SMART" id="SM00751">
    <property type="entry name" value="BSD"/>
    <property type="match status" value="1"/>
</dbReference>
<name>A0A0K9P7M5_ZOSMR</name>
<gene>
    <name evidence="3" type="ORF">ZOSMA_33G00480</name>
</gene>
<dbReference type="PROSITE" id="PS50858">
    <property type="entry name" value="BSD"/>
    <property type="match status" value="1"/>
</dbReference>
<feature type="region of interest" description="Disordered" evidence="1">
    <location>
        <begin position="278"/>
        <end position="301"/>
    </location>
</feature>